<gene>
    <name evidence="2" type="ORF">D1781_11890</name>
</gene>
<evidence type="ECO:0000313" key="2">
    <source>
        <dbReference type="EMBL" id="RIX28173.1"/>
    </source>
</evidence>
<keyword evidence="3" id="KW-1185">Reference proteome</keyword>
<dbReference type="EMBL" id="QXTG01000002">
    <property type="protein sequence ID" value="RIX28173.1"/>
    <property type="molecule type" value="Genomic_DNA"/>
</dbReference>
<reference evidence="3" key="1">
    <citation type="submission" date="2018-09" db="EMBL/GenBank/DDBJ databases">
        <authorList>
            <person name="Kim I."/>
        </authorList>
    </citation>
    <scope>NUCLEOTIDE SEQUENCE [LARGE SCALE GENOMIC DNA]</scope>
    <source>
        <strain evidence="3">DD4a</strain>
    </source>
</reference>
<proteinExistence type="predicted"/>
<dbReference type="Proteomes" id="UP000265742">
    <property type="component" value="Unassembled WGS sequence"/>
</dbReference>
<organism evidence="2 3">
    <name type="scientific">Amnibacterium setariae</name>
    <dbReference type="NCBI Taxonomy" id="2306585"/>
    <lineage>
        <taxon>Bacteria</taxon>
        <taxon>Bacillati</taxon>
        <taxon>Actinomycetota</taxon>
        <taxon>Actinomycetes</taxon>
        <taxon>Micrococcales</taxon>
        <taxon>Microbacteriaceae</taxon>
        <taxon>Amnibacterium</taxon>
    </lineage>
</organism>
<dbReference type="InterPro" id="IPR028037">
    <property type="entry name" value="Antitoxin_Rv0909/MT0933"/>
</dbReference>
<feature type="compositionally biased region" description="Basic and acidic residues" evidence="1">
    <location>
        <begin position="47"/>
        <end position="75"/>
    </location>
</feature>
<dbReference type="AlphaFoldDB" id="A0A3A1TV90"/>
<accession>A0A3A1TV90</accession>
<evidence type="ECO:0000256" key="1">
    <source>
        <dbReference type="SAM" id="MobiDB-lite"/>
    </source>
</evidence>
<sequence length="75" mass="8063">MAGLFDQAKKFLNSEQGEKVSDQVLDAAAGAADKATGGKHTDKIRKARDAADDRVGTQDADRPRTTDPTASRDRF</sequence>
<dbReference type="Pfam" id="PF14013">
    <property type="entry name" value="MT0933_antitox"/>
    <property type="match status" value="1"/>
</dbReference>
<protein>
    <submittedName>
        <fullName evidence="2">Antitoxin</fullName>
    </submittedName>
</protein>
<evidence type="ECO:0000313" key="3">
    <source>
        <dbReference type="Proteomes" id="UP000265742"/>
    </source>
</evidence>
<feature type="region of interest" description="Disordered" evidence="1">
    <location>
        <begin position="30"/>
        <end position="75"/>
    </location>
</feature>
<name>A0A3A1TV90_9MICO</name>
<comment type="caution">
    <text evidence="2">The sequence shown here is derived from an EMBL/GenBank/DDBJ whole genome shotgun (WGS) entry which is preliminary data.</text>
</comment>
<dbReference type="RefSeq" id="WP_119482483.1">
    <property type="nucleotide sequence ID" value="NZ_QXTG01000002.1"/>
</dbReference>